<name>A0A9P5PMB2_9AGAR</name>
<protein>
    <submittedName>
        <fullName evidence="2">Uncharacterized protein</fullName>
    </submittedName>
</protein>
<feature type="region of interest" description="Disordered" evidence="1">
    <location>
        <begin position="900"/>
        <end position="977"/>
    </location>
</feature>
<reference evidence="2" key="1">
    <citation type="submission" date="2020-11" db="EMBL/GenBank/DDBJ databases">
        <authorList>
            <consortium name="DOE Joint Genome Institute"/>
            <person name="Ahrendt S."/>
            <person name="Riley R."/>
            <person name="Andreopoulos W."/>
            <person name="Labutti K."/>
            <person name="Pangilinan J."/>
            <person name="Ruiz-Duenas F.J."/>
            <person name="Barrasa J.M."/>
            <person name="Sanchez-Garcia M."/>
            <person name="Camarero S."/>
            <person name="Miyauchi S."/>
            <person name="Serrano A."/>
            <person name="Linde D."/>
            <person name="Babiker R."/>
            <person name="Drula E."/>
            <person name="Ayuso-Fernandez I."/>
            <person name="Pacheco R."/>
            <person name="Padilla G."/>
            <person name="Ferreira P."/>
            <person name="Barriuso J."/>
            <person name="Kellner H."/>
            <person name="Castanera R."/>
            <person name="Alfaro M."/>
            <person name="Ramirez L."/>
            <person name="Pisabarro A.G."/>
            <person name="Kuo A."/>
            <person name="Tritt A."/>
            <person name="Lipzen A."/>
            <person name="He G."/>
            <person name="Yan M."/>
            <person name="Ng V."/>
            <person name="Cullen D."/>
            <person name="Martin F."/>
            <person name="Rosso M.-N."/>
            <person name="Henrissat B."/>
            <person name="Hibbett D."/>
            <person name="Martinez A.T."/>
            <person name="Grigoriev I.V."/>
        </authorList>
    </citation>
    <scope>NUCLEOTIDE SEQUENCE</scope>
    <source>
        <strain evidence="2">AH 40177</strain>
    </source>
</reference>
<evidence type="ECO:0000256" key="1">
    <source>
        <dbReference type="SAM" id="MobiDB-lite"/>
    </source>
</evidence>
<gene>
    <name evidence="2" type="ORF">BDP27DRAFT_1295111</name>
</gene>
<evidence type="ECO:0000313" key="3">
    <source>
        <dbReference type="Proteomes" id="UP000772434"/>
    </source>
</evidence>
<dbReference type="OrthoDB" id="2393824at2759"/>
<sequence>MEAVIERLVETLKEPMTAFVLSDPLPIWNPPVESWTEMMTDENVELSKHIRSLAIPARSDEPNCPDMLLHDLGTMTDPGVTRLIETTFAPTKQPCLLINTSGSGKTRAMLEGLTQHWGLYFICSHDGQHGSKDLSYVIDELPDDKNFTSVLPPPGSANFRGLLEQNQTLAAKRFFEVLLSRLIILDLFLEIVSRFGVKEEYKRRKLWLLLQLKPKLGHIPDVFLKATLLLNDLNAPKRNLVRVGKIYTTRIVSQFNLRQLRLPIVLDESQRAAVAYTSSFRSAPGSITNHSAEIDPRPVLRELVAACLSFFTSASTDDQIIPKLIITGTGLRRDTVREAIASSVLKHGNFLSVYIIDSLDDKVKHRRYLQKYLPPKLLESKAFEHLFDRVHHWLRGRYRFTAEYISLLLQDGFRRPHRILGDYIKHAIGCMPTDICATGAINREDRFFDLFPKISVFPFDFKQLERLSDENGPEVEALVRYAYDYLLGSSPPHSFTLREIAFVQYGFARYTHETEVVQVEDTLQPVEGKSNLSSDPKIHVSEPLILLALALWSNRKYNYERPGRWKTRSFLYVLCQSFFGNSSKPEIGNGLENYIAYYLIAVLGKKEGCRLGDIMNFHRKSELADRKAQLAAVHILRDDQAPNGSSILDQVKAPTAADHISQGVITSTILHEEGVDLSHFTGALGRRVERAEQLMEWLLFRHRNAICFPDRNFGPDLMFVLKLLGDEPGTKPTYIWVVVQSKQRLKEPELDKRDLVSCLHTVTPSSFYFDTNGKPYAPKRLPKLPAKVLEAMSFLPDRETELAGKHSLLRVIGAFPAPANLGRIFSVNDDDDDDDDDTSDEDWQRVEAVSPDIQDPDMDNHPLATLSITKMLNVMDEFEPLGKGSAFLRNHTEAMRLSNARVRVKKRAKQDGRKRGGKKEADSGLRRSRRVIKAKQAKQEATKRKEDAKKPTQVGHKRKRTGEEDDHPRKRATRRKS</sequence>
<feature type="compositionally biased region" description="Basic residues" evidence="1">
    <location>
        <begin position="926"/>
        <end position="936"/>
    </location>
</feature>
<dbReference type="Proteomes" id="UP000772434">
    <property type="component" value="Unassembled WGS sequence"/>
</dbReference>
<proteinExistence type="predicted"/>
<feature type="compositionally biased region" description="Basic and acidic residues" evidence="1">
    <location>
        <begin position="937"/>
        <end position="950"/>
    </location>
</feature>
<evidence type="ECO:0000313" key="2">
    <source>
        <dbReference type="EMBL" id="KAF9068504.1"/>
    </source>
</evidence>
<comment type="caution">
    <text evidence="2">The sequence shown here is derived from an EMBL/GenBank/DDBJ whole genome shotgun (WGS) entry which is preliminary data.</text>
</comment>
<dbReference type="AlphaFoldDB" id="A0A9P5PMB2"/>
<accession>A0A9P5PMB2</accession>
<keyword evidence="3" id="KW-1185">Reference proteome</keyword>
<organism evidence="2 3">
    <name type="scientific">Rhodocollybia butyracea</name>
    <dbReference type="NCBI Taxonomy" id="206335"/>
    <lineage>
        <taxon>Eukaryota</taxon>
        <taxon>Fungi</taxon>
        <taxon>Dikarya</taxon>
        <taxon>Basidiomycota</taxon>
        <taxon>Agaricomycotina</taxon>
        <taxon>Agaricomycetes</taxon>
        <taxon>Agaricomycetidae</taxon>
        <taxon>Agaricales</taxon>
        <taxon>Marasmiineae</taxon>
        <taxon>Omphalotaceae</taxon>
        <taxon>Rhodocollybia</taxon>
    </lineage>
</organism>
<feature type="compositionally biased region" description="Basic and acidic residues" evidence="1">
    <location>
        <begin position="909"/>
        <end position="925"/>
    </location>
</feature>
<dbReference type="EMBL" id="JADNRY010000060">
    <property type="protein sequence ID" value="KAF9068504.1"/>
    <property type="molecule type" value="Genomic_DNA"/>
</dbReference>